<dbReference type="PANTHER" id="PTHR33627">
    <property type="entry name" value="TRANSPOSASE"/>
    <property type="match status" value="1"/>
</dbReference>
<evidence type="ECO:0000313" key="4">
    <source>
        <dbReference type="Proteomes" id="UP000262371"/>
    </source>
</evidence>
<feature type="domain" description="Transposase IS701-like DDE" evidence="2">
    <location>
        <begin position="15"/>
        <end position="277"/>
    </location>
</feature>
<reference evidence="3 4" key="1">
    <citation type="submission" date="2018-08" db="EMBL/GenBank/DDBJ databases">
        <title>Komagataeibacter sp. AV 382.</title>
        <authorList>
            <person name="Skraban J."/>
            <person name="Trcek J."/>
        </authorList>
    </citation>
    <scope>NUCLEOTIDE SEQUENCE [LARGE SCALE GENOMIC DNA]</scope>
    <source>
        <strain evidence="3 4">AV 382</strain>
    </source>
</reference>
<dbReference type="EMBL" id="QUWV01000230">
    <property type="protein sequence ID" value="RFD18423.1"/>
    <property type="molecule type" value="Genomic_DNA"/>
</dbReference>
<dbReference type="Proteomes" id="UP000262371">
    <property type="component" value="Unassembled WGS sequence"/>
</dbReference>
<comment type="caution">
    <text evidence="3">The sequence shown here is derived from an EMBL/GenBank/DDBJ whole genome shotgun (WGS) entry which is preliminary data.</text>
</comment>
<dbReference type="NCBIfam" id="NF033540">
    <property type="entry name" value="transpos_IS701"/>
    <property type="match status" value="1"/>
</dbReference>
<dbReference type="Pfam" id="PF13546">
    <property type="entry name" value="DDE_5"/>
    <property type="match status" value="1"/>
</dbReference>
<accession>A0A371YW44</accession>
<dbReference type="InterPro" id="IPR012337">
    <property type="entry name" value="RNaseH-like_sf"/>
</dbReference>
<evidence type="ECO:0000256" key="1">
    <source>
        <dbReference type="SAM" id="MobiDB-lite"/>
    </source>
</evidence>
<feature type="region of interest" description="Disordered" evidence="1">
    <location>
        <begin position="395"/>
        <end position="418"/>
    </location>
</feature>
<evidence type="ECO:0000313" key="3">
    <source>
        <dbReference type="EMBL" id="RFD18423.1"/>
    </source>
</evidence>
<dbReference type="SUPFAM" id="SSF53098">
    <property type="entry name" value="Ribonuclease H-like"/>
    <property type="match status" value="1"/>
</dbReference>
<dbReference type="InterPro" id="IPR038721">
    <property type="entry name" value="IS701-like_DDE_dom"/>
</dbReference>
<protein>
    <submittedName>
        <fullName evidence="3">IS701 family transposase</fullName>
    </submittedName>
</protein>
<organism evidence="3 4">
    <name type="scientific">Komagataeibacter melaceti</name>
    <dbReference type="NCBI Taxonomy" id="2766577"/>
    <lineage>
        <taxon>Bacteria</taxon>
        <taxon>Pseudomonadati</taxon>
        <taxon>Pseudomonadota</taxon>
        <taxon>Alphaproteobacteria</taxon>
        <taxon>Acetobacterales</taxon>
        <taxon>Acetobacteraceae</taxon>
        <taxon>Komagataeibacter</taxon>
    </lineage>
</organism>
<sequence length="418" mass="46274">MNTDWRSDLEVWLAPFLAALGHKAQRAMCPAYIAGLIGPGDRKSVQPMAARNGDIPYDRLHHFVSAGVWDSAPLEAALWRHADHLVGGERSWLIIDDTSLPKKGEHSVGVAPQYASTLGKKANCQTLVSVTLASREVPLMLSLRLFLPDIWTADPARLNRAGVPLEHQGSRTKPEMAIEEIDRLCAAGVRFGCVLADAGYGLSAPFRQALSARGLRWAVEIPRHQKVYSTDVELVFPARKRGPSRMHPVPDQQSVPAHKILETATWRRVSWRRGTKGGLAARFAAMRIRVADGPAQRIGGRTAQHMPGEEAWLIGEHRSTGERKYYLSNLSADTSLRLLAAAIKARWVCEQAHQQLKEELGLDHFEGRSWTGLHRHALMSMMAYAFLQSRRLTAVGRKKKSHRPTTTAQSASNTTGHS</sequence>
<dbReference type="AlphaFoldDB" id="A0A371YW44"/>
<gene>
    <name evidence="3" type="ORF">DY926_16685</name>
</gene>
<name>A0A371YW44_9PROT</name>
<evidence type="ECO:0000259" key="2">
    <source>
        <dbReference type="Pfam" id="PF13546"/>
    </source>
</evidence>
<dbReference type="InterPro" id="IPR039365">
    <property type="entry name" value="IS701-like"/>
</dbReference>
<keyword evidence="4" id="KW-1185">Reference proteome</keyword>
<dbReference type="PANTHER" id="PTHR33627:SF1">
    <property type="entry name" value="TRANSPOSASE"/>
    <property type="match status" value="1"/>
</dbReference>
<dbReference type="OrthoDB" id="583339at2"/>
<proteinExistence type="predicted"/>
<feature type="compositionally biased region" description="Polar residues" evidence="1">
    <location>
        <begin position="404"/>
        <end position="418"/>
    </location>
</feature>